<dbReference type="KEGG" id="vab:WPS_34810"/>
<dbReference type="InterPro" id="IPR036909">
    <property type="entry name" value="Cyt_c-like_dom_sf"/>
</dbReference>
<keyword evidence="2" id="KW-1185">Reference proteome</keyword>
<evidence type="ECO:0000313" key="1">
    <source>
        <dbReference type="EMBL" id="BDE08205.1"/>
    </source>
</evidence>
<reference evidence="1 2" key="1">
    <citation type="journal article" date="2022" name="ISME Commun">
        <title>Vulcanimicrobium alpinus gen. nov. sp. nov., the first cultivated representative of the candidate phylum 'Eremiobacterota', is a metabolically versatile aerobic anoxygenic phototroph.</title>
        <authorList>
            <person name="Yabe S."/>
            <person name="Muto K."/>
            <person name="Abe K."/>
            <person name="Yokota A."/>
            <person name="Staudigel H."/>
            <person name="Tebo B.M."/>
        </authorList>
    </citation>
    <scope>NUCLEOTIDE SEQUENCE [LARGE SCALE GENOMIC DNA]</scope>
    <source>
        <strain evidence="1 2">WC8-2</strain>
    </source>
</reference>
<sequence>MSADLRHHALVTEQKPPYTVALLERAIAHGVDNTGHPLNRVMPRWRMSERDLHDVVVYVLTQLK</sequence>
<dbReference type="SUPFAM" id="SSF46626">
    <property type="entry name" value="Cytochrome c"/>
    <property type="match status" value="1"/>
</dbReference>
<dbReference type="EMBL" id="AP025523">
    <property type="protein sequence ID" value="BDE08205.1"/>
    <property type="molecule type" value="Genomic_DNA"/>
</dbReference>
<name>A0AAN2CB11_UNVUL</name>
<accession>A0AAN2CB11</accession>
<dbReference type="GO" id="GO:0009055">
    <property type="term" value="F:electron transfer activity"/>
    <property type="evidence" value="ECO:0007669"/>
    <property type="project" value="InterPro"/>
</dbReference>
<evidence type="ECO:0000313" key="2">
    <source>
        <dbReference type="Proteomes" id="UP001317532"/>
    </source>
</evidence>
<gene>
    <name evidence="1" type="ORF">WPS_34810</name>
</gene>
<dbReference type="AlphaFoldDB" id="A0AAN2CB11"/>
<protein>
    <recommendedName>
        <fullName evidence="3">Cytochrome c domain-containing protein</fullName>
    </recommendedName>
</protein>
<evidence type="ECO:0008006" key="3">
    <source>
        <dbReference type="Google" id="ProtNLM"/>
    </source>
</evidence>
<dbReference type="Proteomes" id="UP001317532">
    <property type="component" value="Chromosome"/>
</dbReference>
<dbReference type="GO" id="GO:0020037">
    <property type="term" value="F:heme binding"/>
    <property type="evidence" value="ECO:0007669"/>
    <property type="project" value="InterPro"/>
</dbReference>
<organism evidence="1 2">
    <name type="scientific">Vulcanimicrobium alpinum</name>
    <dbReference type="NCBI Taxonomy" id="3016050"/>
    <lineage>
        <taxon>Bacteria</taxon>
        <taxon>Bacillati</taxon>
        <taxon>Vulcanimicrobiota</taxon>
        <taxon>Vulcanimicrobiia</taxon>
        <taxon>Vulcanimicrobiales</taxon>
        <taxon>Vulcanimicrobiaceae</taxon>
        <taxon>Vulcanimicrobium</taxon>
    </lineage>
</organism>
<proteinExistence type="predicted"/>